<dbReference type="AlphaFoldDB" id="A0A840NSL6"/>
<name>A0A840NSL6_9ACTN</name>
<evidence type="ECO:0000313" key="1">
    <source>
        <dbReference type="EMBL" id="MBB5130568.1"/>
    </source>
</evidence>
<dbReference type="Gene3D" id="1.10.260.40">
    <property type="entry name" value="lambda repressor-like DNA-binding domains"/>
    <property type="match status" value="1"/>
</dbReference>
<evidence type="ECO:0000313" key="2">
    <source>
        <dbReference type="Proteomes" id="UP000578449"/>
    </source>
</evidence>
<sequence>MRDVPVWAARLSRERRERLWTQREMAKRLVQAADDPQARAHLPERESLVRMIKDWEAGRHKPKDPYRVLYGRAFGIDEAELFDDRQATREPTSAEVTDVPIPSLPLAAIAPDADLFERITHAVEQPSRVDQQTVEWLETCLAEHRKVEDTIGSRPLLGIVRQQLGVVVELAQHARGSLADTVVDLAAQYAQFVAWMSLDIDDQAAALAWYDRAHDWALEIGDVNMATTTLSMKAHQAWSAGNARRCIRLADAARWHDGQVTPGVRGMAQQMAARGHALAGDARPARTLLDGAEALIRQAAERADDEPAWMYFYDETWFRLQRGMIELQLSNWSRAIDLLSEGLSGLPETYKRDRAWYGSCLAMAHTEAGDARAAVQVSLPIVREAVTLNRHARKELVNVSAMLAERRSPEANVLVEALREAS</sequence>
<dbReference type="EMBL" id="JACHGN010000001">
    <property type="protein sequence ID" value="MBB5130568.1"/>
    <property type="molecule type" value="Genomic_DNA"/>
</dbReference>
<comment type="caution">
    <text evidence="1">The sequence shown here is derived from an EMBL/GenBank/DDBJ whole genome shotgun (WGS) entry which is preliminary data.</text>
</comment>
<keyword evidence="2" id="KW-1185">Reference proteome</keyword>
<dbReference type="RefSeq" id="WP_185047440.1">
    <property type="nucleotide sequence ID" value="NZ_BAABIX010000006.1"/>
</dbReference>
<dbReference type="GO" id="GO:0003677">
    <property type="term" value="F:DNA binding"/>
    <property type="evidence" value="ECO:0007669"/>
    <property type="project" value="InterPro"/>
</dbReference>
<accession>A0A840NSL6</accession>
<gene>
    <name evidence="1" type="ORF">HNP84_000256</name>
</gene>
<dbReference type="Proteomes" id="UP000578449">
    <property type="component" value="Unassembled WGS sequence"/>
</dbReference>
<dbReference type="InterPro" id="IPR010982">
    <property type="entry name" value="Lambda_DNA-bd_dom_sf"/>
</dbReference>
<protein>
    <submittedName>
        <fullName evidence="1">Transcriptional regulator with XRE-family HTH domain</fullName>
    </submittedName>
</protein>
<organism evidence="1 2">
    <name type="scientific">Thermocatellispora tengchongensis</name>
    <dbReference type="NCBI Taxonomy" id="1073253"/>
    <lineage>
        <taxon>Bacteria</taxon>
        <taxon>Bacillati</taxon>
        <taxon>Actinomycetota</taxon>
        <taxon>Actinomycetes</taxon>
        <taxon>Streptosporangiales</taxon>
        <taxon>Streptosporangiaceae</taxon>
        <taxon>Thermocatellispora</taxon>
    </lineage>
</organism>
<proteinExistence type="predicted"/>
<reference evidence="1 2" key="1">
    <citation type="submission" date="2020-08" db="EMBL/GenBank/DDBJ databases">
        <title>Genomic Encyclopedia of Type Strains, Phase IV (KMG-IV): sequencing the most valuable type-strain genomes for metagenomic binning, comparative biology and taxonomic classification.</title>
        <authorList>
            <person name="Goeker M."/>
        </authorList>
    </citation>
    <scope>NUCLEOTIDE SEQUENCE [LARGE SCALE GENOMIC DNA]</scope>
    <source>
        <strain evidence="1 2">DSM 45615</strain>
    </source>
</reference>